<dbReference type="RefSeq" id="WP_161553305.1">
    <property type="nucleotide sequence ID" value="NZ_AP022325.1"/>
</dbReference>
<sequence>MNSKYSELFICSTDTVTGIGGPVDPKTLELIYELKNRPLDKKIIILVGSMEQVQKFSEWNEEANSLALKLWPGPHTIIVNNQGFRMPNSRLLLEFLIKNGPMYVSSANKSGYPPINLDQAHQIFPEILNVYYFGKGSNKPSIIHNLDTGEIINR</sequence>
<feature type="domain" description="YrdC-like" evidence="12">
    <location>
        <begin position="1"/>
        <end position="154"/>
    </location>
</feature>
<dbReference type="GO" id="GO:0005737">
    <property type="term" value="C:cytoplasm"/>
    <property type="evidence" value="ECO:0007669"/>
    <property type="project" value="UniProtKB-SubCell"/>
</dbReference>
<evidence type="ECO:0000313" key="13">
    <source>
        <dbReference type="EMBL" id="BBU47896.1"/>
    </source>
</evidence>
<accession>A0A809SK98</accession>
<comment type="subcellular location">
    <subcellularLocation>
        <location evidence="1">Cytoplasm</location>
    </subcellularLocation>
</comment>
<proteinExistence type="inferred from homology"/>
<dbReference type="PANTHER" id="PTHR17490:SF16">
    <property type="entry name" value="THREONYLCARBAMOYL-AMP SYNTHASE"/>
    <property type="match status" value="1"/>
</dbReference>
<keyword evidence="8" id="KW-0547">Nucleotide-binding</keyword>
<evidence type="ECO:0000256" key="7">
    <source>
        <dbReference type="ARBA" id="ARBA00022695"/>
    </source>
</evidence>
<comment type="similarity">
    <text evidence="2">Belongs to the SUA5 family.</text>
</comment>
<keyword evidence="14" id="KW-1185">Reference proteome</keyword>
<evidence type="ECO:0000256" key="11">
    <source>
        <dbReference type="ARBA" id="ARBA00048366"/>
    </source>
</evidence>
<dbReference type="InterPro" id="IPR006070">
    <property type="entry name" value="Sua5-like_dom"/>
</dbReference>
<evidence type="ECO:0000256" key="2">
    <source>
        <dbReference type="ARBA" id="ARBA00007663"/>
    </source>
</evidence>
<evidence type="ECO:0000256" key="1">
    <source>
        <dbReference type="ARBA" id="ARBA00004496"/>
    </source>
</evidence>
<dbReference type="GO" id="GO:0000049">
    <property type="term" value="F:tRNA binding"/>
    <property type="evidence" value="ECO:0007669"/>
    <property type="project" value="TreeGrafter"/>
</dbReference>
<protein>
    <recommendedName>
        <fullName evidence="10">L-threonylcarbamoyladenylate synthase</fullName>
        <ecNumber evidence="3">2.7.7.87</ecNumber>
    </recommendedName>
    <alternativeName>
        <fullName evidence="10">L-threonylcarbamoyladenylate synthase</fullName>
    </alternativeName>
</protein>
<keyword evidence="4" id="KW-0963">Cytoplasm</keyword>
<dbReference type="PANTHER" id="PTHR17490">
    <property type="entry name" value="SUA5"/>
    <property type="match status" value="1"/>
</dbReference>
<keyword evidence="7" id="KW-0548">Nucleotidyltransferase</keyword>
<keyword evidence="6" id="KW-0819">tRNA processing</keyword>
<dbReference type="GO" id="GO:0061710">
    <property type="term" value="F:L-threonylcarbamoyladenylate synthase"/>
    <property type="evidence" value="ECO:0007669"/>
    <property type="project" value="UniProtKB-EC"/>
</dbReference>
<dbReference type="KEGG" id="mfel:JPM2_5890"/>
<evidence type="ECO:0000256" key="9">
    <source>
        <dbReference type="ARBA" id="ARBA00022840"/>
    </source>
</evidence>
<dbReference type="Gene3D" id="3.90.870.10">
    <property type="entry name" value="DHBP synthase"/>
    <property type="match status" value="1"/>
</dbReference>
<dbReference type="GO" id="GO:0005524">
    <property type="term" value="F:ATP binding"/>
    <property type="evidence" value="ECO:0007669"/>
    <property type="project" value="UniProtKB-KW"/>
</dbReference>
<dbReference type="InterPro" id="IPR050156">
    <property type="entry name" value="TC-AMP_synthase_SUA5"/>
</dbReference>
<evidence type="ECO:0000259" key="12">
    <source>
        <dbReference type="PROSITE" id="PS51163"/>
    </source>
</evidence>
<dbReference type="PROSITE" id="PS51163">
    <property type="entry name" value="YRDC"/>
    <property type="match status" value="1"/>
</dbReference>
<evidence type="ECO:0000256" key="5">
    <source>
        <dbReference type="ARBA" id="ARBA00022679"/>
    </source>
</evidence>
<comment type="catalytic activity">
    <reaction evidence="11">
        <text>L-threonine + hydrogencarbonate + ATP = L-threonylcarbamoyladenylate + diphosphate + H2O</text>
        <dbReference type="Rhea" id="RHEA:36407"/>
        <dbReference type="ChEBI" id="CHEBI:15377"/>
        <dbReference type="ChEBI" id="CHEBI:17544"/>
        <dbReference type="ChEBI" id="CHEBI:30616"/>
        <dbReference type="ChEBI" id="CHEBI:33019"/>
        <dbReference type="ChEBI" id="CHEBI:57926"/>
        <dbReference type="ChEBI" id="CHEBI:73682"/>
        <dbReference type="EC" id="2.7.7.87"/>
    </reaction>
</comment>
<evidence type="ECO:0000256" key="4">
    <source>
        <dbReference type="ARBA" id="ARBA00022490"/>
    </source>
</evidence>
<dbReference type="SUPFAM" id="SSF55821">
    <property type="entry name" value="YrdC/RibB"/>
    <property type="match status" value="1"/>
</dbReference>
<dbReference type="Pfam" id="PF01300">
    <property type="entry name" value="Sua5_yciO_yrdC"/>
    <property type="match status" value="1"/>
</dbReference>
<evidence type="ECO:0000256" key="6">
    <source>
        <dbReference type="ARBA" id="ARBA00022694"/>
    </source>
</evidence>
<organism evidence="13 14">
    <name type="scientific">Mycoplasmopsis felis</name>
    <dbReference type="NCBI Taxonomy" id="33923"/>
    <lineage>
        <taxon>Bacteria</taxon>
        <taxon>Bacillati</taxon>
        <taxon>Mycoplasmatota</taxon>
        <taxon>Mycoplasmoidales</taxon>
        <taxon>Metamycoplasmataceae</taxon>
        <taxon>Mycoplasmopsis</taxon>
    </lineage>
</organism>
<evidence type="ECO:0000256" key="3">
    <source>
        <dbReference type="ARBA" id="ARBA00012584"/>
    </source>
</evidence>
<dbReference type="AlphaFoldDB" id="A0A809SK98"/>
<gene>
    <name evidence="13" type="ORF">JPM2_5890</name>
</gene>
<dbReference type="GO" id="GO:0006450">
    <property type="term" value="P:regulation of translational fidelity"/>
    <property type="evidence" value="ECO:0007669"/>
    <property type="project" value="TreeGrafter"/>
</dbReference>
<dbReference type="GO" id="GO:0008033">
    <property type="term" value="P:tRNA processing"/>
    <property type="evidence" value="ECO:0007669"/>
    <property type="project" value="UniProtKB-KW"/>
</dbReference>
<dbReference type="GO" id="GO:0003725">
    <property type="term" value="F:double-stranded RNA binding"/>
    <property type="evidence" value="ECO:0007669"/>
    <property type="project" value="InterPro"/>
</dbReference>
<dbReference type="EMBL" id="AP022325">
    <property type="protein sequence ID" value="BBU47896.1"/>
    <property type="molecule type" value="Genomic_DNA"/>
</dbReference>
<keyword evidence="5" id="KW-0808">Transferase</keyword>
<dbReference type="EC" id="2.7.7.87" evidence="3"/>
<evidence type="ECO:0000256" key="10">
    <source>
        <dbReference type="ARBA" id="ARBA00029774"/>
    </source>
</evidence>
<reference evidence="13 14" key="1">
    <citation type="submission" date="2020-01" db="EMBL/GenBank/DDBJ databases">
        <title>Complete genome sequence of Mycoplasma felis strain Myco-2.</title>
        <authorList>
            <person name="Kinoshita Y."/>
            <person name="Niwa H."/>
            <person name="Uchida-Fujii E."/>
            <person name="Nukada T."/>
        </authorList>
    </citation>
    <scope>NUCLEOTIDE SEQUENCE [LARGE SCALE GENOMIC DNA]</scope>
    <source>
        <strain evidence="13 14">Myco-2</strain>
    </source>
</reference>
<dbReference type="InterPro" id="IPR017945">
    <property type="entry name" value="DHBP_synth_RibB-like_a/b_dom"/>
</dbReference>
<evidence type="ECO:0000313" key="14">
    <source>
        <dbReference type="Proteomes" id="UP000464317"/>
    </source>
</evidence>
<name>A0A809SK98_9BACT</name>
<evidence type="ECO:0000256" key="8">
    <source>
        <dbReference type="ARBA" id="ARBA00022741"/>
    </source>
</evidence>
<dbReference type="Proteomes" id="UP000464317">
    <property type="component" value="Chromosome"/>
</dbReference>
<keyword evidence="9" id="KW-0067">ATP-binding</keyword>